<dbReference type="EMBL" id="JACHFD010000006">
    <property type="protein sequence ID" value="MBB5351252.1"/>
    <property type="molecule type" value="Genomic_DNA"/>
</dbReference>
<feature type="region of interest" description="Disordered" evidence="1">
    <location>
        <begin position="128"/>
        <end position="178"/>
    </location>
</feature>
<organism evidence="3 4">
    <name type="scientific">Haloferula luteola</name>
    <dbReference type="NCBI Taxonomy" id="595692"/>
    <lineage>
        <taxon>Bacteria</taxon>
        <taxon>Pseudomonadati</taxon>
        <taxon>Verrucomicrobiota</taxon>
        <taxon>Verrucomicrobiia</taxon>
        <taxon>Verrucomicrobiales</taxon>
        <taxon>Verrucomicrobiaceae</taxon>
        <taxon>Haloferula</taxon>
    </lineage>
</organism>
<evidence type="ECO:0008006" key="5">
    <source>
        <dbReference type="Google" id="ProtNLM"/>
    </source>
</evidence>
<keyword evidence="2" id="KW-0472">Membrane</keyword>
<evidence type="ECO:0000256" key="2">
    <source>
        <dbReference type="SAM" id="Phobius"/>
    </source>
</evidence>
<keyword evidence="4" id="KW-1185">Reference proteome</keyword>
<keyword evidence="2" id="KW-1133">Transmembrane helix</keyword>
<feature type="compositionally biased region" description="Basic and acidic residues" evidence="1">
    <location>
        <begin position="161"/>
        <end position="178"/>
    </location>
</feature>
<gene>
    <name evidence="3" type="ORF">HNR46_001488</name>
</gene>
<comment type="caution">
    <text evidence="3">The sequence shown here is derived from an EMBL/GenBank/DDBJ whole genome shotgun (WGS) entry which is preliminary data.</text>
</comment>
<proteinExistence type="predicted"/>
<dbReference type="Proteomes" id="UP000557717">
    <property type="component" value="Unassembled WGS sequence"/>
</dbReference>
<reference evidence="3 4" key="1">
    <citation type="submission" date="2020-08" db="EMBL/GenBank/DDBJ databases">
        <title>Genomic Encyclopedia of Type Strains, Phase IV (KMG-IV): sequencing the most valuable type-strain genomes for metagenomic binning, comparative biology and taxonomic classification.</title>
        <authorList>
            <person name="Goeker M."/>
        </authorList>
    </citation>
    <scope>NUCLEOTIDE SEQUENCE [LARGE SCALE GENOMIC DNA]</scope>
    <source>
        <strain evidence="3 4">YC6886</strain>
    </source>
</reference>
<feature type="region of interest" description="Disordered" evidence="1">
    <location>
        <begin position="61"/>
        <end position="87"/>
    </location>
</feature>
<evidence type="ECO:0000313" key="3">
    <source>
        <dbReference type="EMBL" id="MBB5351252.1"/>
    </source>
</evidence>
<protein>
    <recommendedName>
        <fullName evidence="5">PA14 domain-containing protein</fullName>
    </recommendedName>
</protein>
<keyword evidence="2" id="KW-0812">Transmembrane</keyword>
<accession>A0A840UZQ6</accession>
<dbReference type="AlphaFoldDB" id="A0A840UZQ6"/>
<sequence>MSLHAELTQEAQQRLHAQQRNATITSMVAAFLLLVLVGLILGFIFIRPLIQPVEVLVSYSTPTSNEDSVEQKKMTNRVQQKPSSPSSASAAKVIAANVAAPTSVPVPEFDAEISEDFGASSGFGDDWGSGGFTDGGGAGGGGGGMFGSPHGPGLAGTFYDLKQDPQGKPTDMRPQDFEKDGSFQIEAPVNHLYDEEMNRAVRRNLASDALAGFFAAPRQLRLTQLYIPRIEAAEAPKAFEIGDKVQGRRWGIIYRGSVVPPEDGKFRFVGFADDVLVVLANGREALDGSLKSPLRGAERRHSFQQEFTPGGWQTFEGRWLTVKKGVPIELAILTGERPGGHYSGYLLIEKDGAEYAKDALGARKLPLFKMLPSEMPDRGPILPSLGQDTSWSIWPTQG</sequence>
<dbReference type="RefSeq" id="WP_184017268.1">
    <property type="nucleotide sequence ID" value="NZ_JACHFD010000006.1"/>
</dbReference>
<name>A0A840UZQ6_9BACT</name>
<evidence type="ECO:0000313" key="4">
    <source>
        <dbReference type="Proteomes" id="UP000557717"/>
    </source>
</evidence>
<feature type="transmembrane region" description="Helical" evidence="2">
    <location>
        <begin position="21"/>
        <end position="46"/>
    </location>
</feature>
<feature type="compositionally biased region" description="Gly residues" evidence="1">
    <location>
        <begin position="128"/>
        <end position="146"/>
    </location>
</feature>
<evidence type="ECO:0000256" key="1">
    <source>
        <dbReference type="SAM" id="MobiDB-lite"/>
    </source>
</evidence>